<dbReference type="EMBL" id="CP139960">
    <property type="protein sequence ID" value="WQD38413.1"/>
    <property type="molecule type" value="Genomic_DNA"/>
</dbReference>
<keyword evidence="3" id="KW-1185">Reference proteome</keyword>
<protein>
    <submittedName>
        <fullName evidence="2">Uncharacterized protein</fullName>
    </submittedName>
</protein>
<feature type="transmembrane region" description="Helical" evidence="1">
    <location>
        <begin position="34"/>
        <end position="52"/>
    </location>
</feature>
<sequence length="199" mass="22771">MLKLKILLTVLILLAFIILVFLIVAIIRKSKGSLLVSLVAFFALIGTGYYTLSYTVDRGTAVTINLAKKIIDPLFPPFNSDQPDTEANRKNFRHFLQVDITPDITNIYCFDDAIGQDADYMFSFNCDTTTAAAIIKKLDLSKDSLAGNNPESLQHDFDWWNKKRINELTGYSRHSNIQSKNIHKRFWCDTVDQKAYYFQ</sequence>
<feature type="transmembrane region" description="Helical" evidence="1">
    <location>
        <begin position="6"/>
        <end position="27"/>
    </location>
</feature>
<dbReference type="RefSeq" id="WP_211316437.1">
    <property type="nucleotide sequence ID" value="NZ_CP139960.1"/>
</dbReference>
<keyword evidence="1" id="KW-0472">Membrane</keyword>
<accession>A0ABZ0W736</accession>
<dbReference type="Proteomes" id="UP001325680">
    <property type="component" value="Chromosome"/>
</dbReference>
<keyword evidence="1" id="KW-1133">Transmembrane helix</keyword>
<evidence type="ECO:0000256" key="1">
    <source>
        <dbReference type="SAM" id="Phobius"/>
    </source>
</evidence>
<reference evidence="2 3" key="1">
    <citation type="submission" date="2023-12" db="EMBL/GenBank/DDBJ databases">
        <title>Genome sequencing and assembly of bacterial species from a model synthetic community.</title>
        <authorList>
            <person name="Hogle S.L."/>
        </authorList>
    </citation>
    <scope>NUCLEOTIDE SEQUENCE [LARGE SCALE GENOMIC DNA]</scope>
    <source>
        <strain evidence="2 3">HAMBI_3031</strain>
    </source>
</reference>
<organism evidence="2 3">
    <name type="scientific">Niabella yanshanensis</name>
    <dbReference type="NCBI Taxonomy" id="577386"/>
    <lineage>
        <taxon>Bacteria</taxon>
        <taxon>Pseudomonadati</taxon>
        <taxon>Bacteroidota</taxon>
        <taxon>Chitinophagia</taxon>
        <taxon>Chitinophagales</taxon>
        <taxon>Chitinophagaceae</taxon>
        <taxon>Niabella</taxon>
    </lineage>
</organism>
<evidence type="ECO:0000313" key="3">
    <source>
        <dbReference type="Proteomes" id="UP001325680"/>
    </source>
</evidence>
<proteinExistence type="predicted"/>
<gene>
    <name evidence="2" type="ORF">U0035_22320</name>
</gene>
<keyword evidence="1" id="KW-0812">Transmembrane</keyword>
<name>A0ABZ0W736_9BACT</name>
<evidence type="ECO:0000313" key="2">
    <source>
        <dbReference type="EMBL" id="WQD38413.1"/>
    </source>
</evidence>